<comment type="cofactor">
    <cofactor evidence="1">
        <name>FAD</name>
        <dbReference type="ChEBI" id="CHEBI:57692"/>
    </cofactor>
</comment>
<dbReference type="Proteomes" id="UP000439752">
    <property type="component" value="Unassembled WGS sequence"/>
</dbReference>
<evidence type="ECO:0000256" key="3">
    <source>
        <dbReference type="ARBA" id="ARBA00023002"/>
    </source>
</evidence>
<dbReference type="EC" id="1.8.-.-" evidence="4"/>
<evidence type="ECO:0000313" key="4">
    <source>
        <dbReference type="EMBL" id="VWX36970.1"/>
    </source>
</evidence>
<protein>
    <submittedName>
        <fullName evidence="4">Putative bacillithiol biosynthesis thiol disulfide oxidoreductase</fullName>
        <ecNumber evidence="4">1.8.-.-</ecNumber>
    </submittedName>
</protein>
<dbReference type="NCBIfam" id="TIGR04018">
    <property type="entry name" value="Bthiol_YpdA"/>
    <property type="match status" value="1"/>
</dbReference>
<dbReference type="PRINTS" id="PR00368">
    <property type="entry name" value="FADPNR"/>
</dbReference>
<sequence>MLDCLIIGAGPCGLSAAIEMQDRGLAVEVIEKGNIVEAIYQYPTHQTFFSSSEKLEIGGVPFINKELKPKRQDALVYYREVVKRKEITIRPFETVERISKRVDGEGFEVVSSRMEETVTRQARALVLATGYYGLPNKMDVPGEELPHVFHYFKEGHPFFGQDVVVIGGKNSSVDAAIELEKAGAHVTLLYRGEAYSPSIKPWVLPNFEALVRAEKVKLVFNATIDSITPTHVHYKEQGEATSIKADFVFAMTGYTPDVGLFADAGIMIDGETGIPDFNEETMESNVPGIYIAGVVAAGYDANKIFIENGRFHGELIATSLANRLARETTR</sequence>
<keyword evidence="5" id="KW-1185">Reference proteome</keyword>
<reference evidence="4 5" key="1">
    <citation type="submission" date="2019-10" db="EMBL/GenBank/DDBJ databases">
        <authorList>
            <person name="Karimi E."/>
        </authorList>
    </citation>
    <scope>NUCLEOTIDE SEQUENCE [LARGE SCALE GENOMIC DNA]</scope>
    <source>
        <strain evidence="4">Exiguobacterium sp. 9Y</strain>
    </source>
</reference>
<dbReference type="Gene3D" id="3.50.50.60">
    <property type="entry name" value="FAD/NAD(P)-binding domain"/>
    <property type="match status" value="2"/>
</dbReference>
<proteinExistence type="predicted"/>
<dbReference type="Pfam" id="PF13738">
    <property type="entry name" value="Pyr_redox_3"/>
    <property type="match status" value="1"/>
</dbReference>
<evidence type="ECO:0000256" key="1">
    <source>
        <dbReference type="ARBA" id="ARBA00001974"/>
    </source>
</evidence>
<gene>
    <name evidence="4" type="primary">ypdA</name>
    <name evidence="4" type="ORF">EXIGUO9Y_30171</name>
</gene>
<dbReference type="GO" id="GO:0016491">
    <property type="term" value="F:oxidoreductase activity"/>
    <property type="evidence" value="ECO:0007669"/>
    <property type="project" value="UniProtKB-KW"/>
</dbReference>
<evidence type="ECO:0000256" key="2">
    <source>
        <dbReference type="ARBA" id="ARBA00022630"/>
    </source>
</evidence>
<dbReference type="InterPro" id="IPR050097">
    <property type="entry name" value="Ferredoxin-NADP_redctase_2"/>
</dbReference>
<evidence type="ECO:0000313" key="5">
    <source>
        <dbReference type="Proteomes" id="UP000439752"/>
    </source>
</evidence>
<dbReference type="PRINTS" id="PR00469">
    <property type="entry name" value="PNDRDTASEII"/>
</dbReference>
<dbReference type="SUPFAM" id="SSF51905">
    <property type="entry name" value="FAD/NAD(P)-binding domain"/>
    <property type="match status" value="1"/>
</dbReference>
<organism evidence="4 5">
    <name type="scientific">Exiguobacterium oxidotolerans</name>
    <dbReference type="NCBI Taxonomy" id="223958"/>
    <lineage>
        <taxon>Bacteria</taxon>
        <taxon>Bacillati</taxon>
        <taxon>Bacillota</taxon>
        <taxon>Bacilli</taxon>
        <taxon>Bacillales</taxon>
        <taxon>Bacillales Family XII. Incertae Sedis</taxon>
        <taxon>Exiguobacterium</taxon>
    </lineage>
</organism>
<dbReference type="EMBL" id="CABWKQ010000023">
    <property type="protein sequence ID" value="VWX36970.1"/>
    <property type="molecule type" value="Genomic_DNA"/>
</dbReference>
<dbReference type="RefSeq" id="WP_159172430.1">
    <property type="nucleotide sequence ID" value="NZ_LR732308.1"/>
</dbReference>
<dbReference type="InterPro" id="IPR036188">
    <property type="entry name" value="FAD/NAD-bd_sf"/>
</dbReference>
<keyword evidence="2" id="KW-0285">Flavoprotein</keyword>
<dbReference type="PANTHER" id="PTHR48105">
    <property type="entry name" value="THIOREDOXIN REDUCTASE 1-RELATED-RELATED"/>
    <property type="match status" value="1"/>
</dbReference>
<dbReference type="AlphaFoldDB" id="A0A653ICZ0"/>
<accession>A0A653ICZ0</accession>
<name>A0A653ICZ0_9BACL</name>
<dbReference type="InterPro" id="IPR023856">
    <property type="entry name" value="Bdr"/>
</dbReference>
<keyword evidence="3 4" id="KW-0560">Oxidoreductase</keyword>